<dbReference type="GO" id="GO:0008775">
    <property type="term" value="F:acetate CoA-transferase activity"/>
    <property type="evidence" value="ECO:0007669"/>
    <property type="project" value="InterPro"/>
</dbReference>
<dbReference type="PANTHER" id="PTHR43609:SF1">
    <property type="entry name" value="ACETYL-COA HYDROLASE"/>
    <property type="match status" value="1"/>
</dbReference>
<protein>
    <recommendedName>
        <fullName evidence="1">Acetyl-CoA hydrolase/transferase C-terminal domain-containing protein</fullName>
    </recommendedName>
</protein>
<proteinExistence type="predicted"/>
<evidence type="ECO:0000259" key="1">
    <source>
        <dbReference type="Pfam" id="PF13336"/>
    </source>
</evidence>
<dbReference type="AlphaFoldDB" id="A0A2H3B8Y4"/>
<evidence type="ECO:0000313" key="3">
    <source>
        <dbReference type="Proteomes" id="UP000218334"/>
    </source>
</evidence>
<dbReference type="InterPro" id="IPR026888">
    <property type="entry name" value="AcetylCoA_hyd_C"/>
</dbReference>
<name>A0A2H3B8Y4_9AGAR</name>
<dbReference type="GO" id="GO:0005739">
    <property type="term" value="C:mitochondrion"/>
    <property type="evidence" value="ECO:0007669"/>
    <property type="project" value="TreeGrafter"/>
</dbReference>
<feature type="domain" description="Acetyl-CoA hydrolase/transferase C-terminal" evidence="1">
    <location>
        <begin position="121"/>
        <end position="200"/>
    </location>
</feature>
<dbReference type="GO" id="GO:0003986">
    <property type="term" value="F:acetyl-CoA hydrolase activity"/>
    <property type="evidence" value="ECO:0007669"/>
    <property type="project" value="TreeGrafter"/>
</dbReference>
<dbReference type="Pfam" id="PF13336">
    <property type="entry name" value="AcetylCoA_hyd_C"/>
    <property type="match status" value="1"/>
</dbReference>
<dbReference type="Proteomes" id="UP000218334">
    <property type="component" value="Unassembled WGS sequence"/>
</dbReference>
<dbReference type="SUPFAM" id="SSF100950">
    <property type="entry name" value="NagB/RpiA/CoA transferase-like"/>
    <property type="match status" value="1"/>
</dbReference>
<evidence type="ECO:0000313" key="2">
    <source>
        <dbReference type="EMBL" id="PBK59506.1"/>
    </source>
</evidence>
<reference evidence="3" key="1">
    <citation type="journal article" date="2017" name="Nat. Ecol. Evol.">
        <title>Genome expansion and lineage-specific genetic innovations in the forest pathogenic fungi Armillaria.</title>
        <authorList>
            <person name="Sipos G."/>
            <person name="Prasanna A.N."/>
            <person name="Walter M.C."/>
            <person name="O'Connor E."/>
            <person name="Balint B."/>
            <person name="Krizsan K."/>
            <person name="Kiss B."/>
            <person name="Hess J."/>
            <person name="Varga T."/>
            <person name="Slot J."/>
            <person name="Riley R."/>
            <person name="Boka B."/>
            <person name="Rigling D."/>
            <person name="Barry K."/>
            <person name="Lee J."/>
            <person name="Mihaltcheva S."/>
            <person name="LaButti K."/>
            <person name="Lipzen A."/>
            <person name="Waldron R."/>
            <person name="Moloney N.M."/>
            <person name="Sperisen C."/>
            <person name="Kredics L."/>
            <person name="Vagvoelgyi C."/>
            <person name="Patrignani A."/>
            <person name="Fitzpatrick D."/>
            <person name="Nagy I."/>
            <person name="Doyle S."/>
            <person name="Anderson J.B."/>
            <person name="Grigoriev I.V."/>
            <person name="Gueldener U."/>
            <person name="Muensterkoetter M."/>
            <person name="Nagy L.G."/>
        </authorList>
    </citation>
    <scope>NUCLEOTIDE SEQUENCE [LARGE SCALE GENOMIC DNA]</scope>
    <source>
        <strain evidence="3">28-4</strain>
    </source>
</reference>
<dbReference type="InterPro" id="IPR046433">
    <property type="entry name" value="ActCoA_hydro"/>
</dbReference>
<dbReference type="EMBL" id="KZ293503">
    <property type="protein sequence ID" value="PBK59506.1"/>
    <property type="molecule type" value="Genomic_DNA"/>
</dbReference>
<dbReference type="GO" id="GO:0006083">
    <property type="term" value="P:acetate metabolic process"/>
    <property type="evidence" value="ECO:0007669"/>
    <property type="project" value="InterPro"/>
</dbReference>
<accession>A0A2H3B8Y4</accession>
<gene>
    <name evidence="2" type="ORF">ARMSODRAFT_1071462</name>
</gene>
<dbReference type="STRING" id="1076256.A0A2H3B8Y4"/>
<sequence>MCFRTAGNPQSISLSWKMDHSCPSFIPPHRQPYLRLSTDPERVVAIIESRQLDNTSSNTRRSVYQYISSHHILTRRLLSAAGRLPEALQSGIGNVAKSGLADGPFEVWTKILRGNFDHSYAHWAEYKDHLLLRSQYVINSPELIRRPGVIAMNTPWKLTSYAYAHANSTNVLGSRMLNGLGGSADFSRNTKSSIMHSPSRPDR</sequence>
<dbReference type="InterPro" id="IPR037171">
    <property type="entry name" value="NagB/RpiA_transferase-like"/>
</dbReference>
<keyword evidence="3" id="KW-1185">Reference proteome</keyword>
<organism evidence="2 3">
    <name type="scientific">Armillaria solidipes</name>
    <dbReference type="NCBI Taxonomy" id="1076256"/>
    <lineage>
        <taxon>Eukaryota</taxon>
        <taxon>Fungi</taxon>
        <taxon>Dikarya</taxon>
        <taxon>Basidiomycota</taxon>
        <taxon>Agaricomycotina</taxon>
        <taxon>Agaricomycetes</taxon>
        <taxon>Agaricomycetidae</taxon>
        <taxon>Agaricales</taxon>
        <taxon>Marasmiineae</taxon>
        <taxon>Physalacriaceae</taxon>
        <taxon>Armillaria</taxon>
    </lineage>
</organism>
<dbReference type="PANTHER" id="PTHR43609">
    <property type="entry name" value="ACETYL-COA HYDROLASE"/>
    <property type="match status" value="1"/>
</dbReference>